<dbReference type="EMBL" id="CP115613">
    <property type="protein sequence ID" value="WBW75209.1"/>
    <property type="molecule type" value="Genomic_DNA"/>
</dbReference>
<protein>
    <submittedName>
        <fullName evidence="12">Epsin</fullName>
    </submittedName>
</protein>
<dbReference type="AlphaFoldDB" id="A0AAE9WF86"/>
<feature type="compositionally biased region" description="Basic and acidic residues" evidence="10">
    <location>
        <begin position="136"/>
        <end position="154"/>
    </location>
</feature>
<organism evidence="12 13">
    <name type="scientific">Schizosaccharomyces osmophilus</name>
    <dbReference type="NCBI Taxonomy" id="2545709"/>
    <lineage>
        <taxon>Eukaryota</taxon>
        <taxon>Fungi</taxon>
        <taxon>Dikarya</taxon>
        <taxon>Ascomycota</taxon>
        <taxon>Taphrinomycotina</taxon>
        <taxon>Schizosaccharomycetes</taxon>
        <taxon>Schizosaccharomycetales</taxon>
        <taxon>Schizosaccharomycetaceae</taxon>
        <taxon>Schizosaccharomyces</taxon>
    </lineage>
</organism>
<comment type="similarity">
    <text evidence="3">Belongs to the epsin family.</text>
</comment>
<dbReference type="CDD" id="cd22265">
    <property type="entry name" value="UDM1_RNF168"/>
    <property type="match status" value="1"/>
</dbReference>
<dbReference type="SMART" id="SM00273">
    <property type="entry name" value="ENTH"/>
    <property type="match status" value="1"/>
</dbReference>
<dbReference type="InterPro" id="IPR013182">
    <property type="entry name" value="DUF1720"/>
</dbReference>
<dbReference type="InterPro" id="IPR003903">
    <property type="entry name" value="UIM_dom"/>
</dbReference>
<keyword evidence="5" id="KW-0597">Phosphoprotein</keyword>
<dbReference type="KEGG" id="som:SOMG_04793"/>
<dbReference type="Pfam" id="PF08226">
    <property type="entry name" value="DUF1720"/>
    <property type="match status" value="2"/>
</dbReference>
<dbReference type="CDD" id="cd16991">
    <property type="entry name" value="ENTH_Ent1_Ent2"/>
    <property type="match status" value="1"/>
</dbReference>
<dbReference type="PROSITE" id="PS50942">
    <property type="entry name" value="ENTH"/>
    <property type="match status" value="1"/>
</dbReference>
<dbReference type="InterPro" id="IPR008942">
    <property type="entry name" value="ENTH_VHS"/>
</dbReference>
<dbReference type="Proteomes" id="UP001212411">
    <property type="component" value="Chromosome 3"/>
</dbReference>
<dbReference type="FunFam" id="1.25.40.90:FF:000006">
    <property type="entry name" value="Clathrin interactor 1"/>
    <property type="match status" value="1"/>
</dbReference>
<evidence type="ECO:0000256" key="9">
    <source>
        <dbReference type="ARBA" id="ARBA00023136"/>
    </source>
</evidence>
<keyword evidence="8" id="KW-0446">Lipid-binding</keyword>
<keyword evidence="4" id="KW-0963">Cytoplasm</keyword>
<evidence type="ECO:0000256" key="4">
    <source>
        <dbReference type="ARBA" id="ARBA00022490"/>
    </source>
</evidence>
<dbReference type="PROSITE" id="PS50330">
    <property type="entry name" value="UIM"/>
    <property type="match status" value="1"/>
</dbReference>
<feature type="region of interest" description="Disordered" evidence="10">
    <location>
        <begin position="540"/>
        <end position="588"/>
    </location>
</feature>
<feature type="compositionally biased region" description="Polar residues" evidence="10">
    <location>
        <begin position="540"/>
        <end position="558"/>
    </location>
</feature>
<evidence type="ECO:0000256" key="10">
    <source>
        <dbReference type="SAM" id="MobiDB-lite"/>
    </source>
</evidence>
<sequence>MKAAVRSVKNFSKGYTDTQVKVRNATTNDAWGPSGSAMAEIAALTFDQNEMLEVVDIIDRRLNDKGKNWRHVFKSLSLLEYCLHSGSENVVRWAKDNIYIITTLREFVFVDEHGHDQGQNVRSKAKEISALLSDDENLREARRNHDGMQSRLRDGSLSPPYEESHYSRTPNRRDDDDDDDEGRSRSRYRSRSRRPSGRSRSRRSRRLSPTSDQDDDSELRRVIEESKRQADEDARRRSMNSNSEADLQKAIQLSKEEEETRLRHQREREQQLPSSAPAFQPVDFFGNPVQPQPTGLLQQQPTGFIRPQTTGFVQPQPTGFVYPQNTGYVQPQHTGGYPQHTGMMRPQHTGFMQPQHTGYIQPQHTGFSQPVDSNNPFPLMHPSRTGFAQSHPVQLMPPNHTGYVQPQNTGFRPQNTGLNMNNPYSRPLQSQSTGFMKPQLTQPQPQPQPQLETTKTGSNNPFAQFAKLPSQPAAAPANVKPIRQVRTGDDKHANIAQAIASGNPTGVDSFGNIGLARLPSQHTGSRFTNSAGQTIQSQATGNTLNPFHTQPTGVQQPMYSYPQNMNGSSQQSMQQQSMQPQVGSLIDL</sequence>
<dbReference type="PANTHER" id="PTHR12276">
    <property type="entry name" value="EPSIN/ENT-RELATED"/>
    <property type="match status" value="1"/>
</dbReference>
<evidence type="ECO:0000256" key="5">
    <source>
        <dbReference type="ARBA" id="ARBA00022553"/>
    </source>
</evidence>
<dbReference type="RefSeq" id="XP_056039452.1">
    <property type="nucleotide sequence ID" value="XM_056183571.1"/>
</dbReference>
<dbReference type="Gene3D" id="1.25.40.90">
    <property type="match status" value="1"/>
</dbReference>
<feature type="region of interest" description="Disordered" evidence="10">
    <location>
        <begin position="420"/>
        <end position="460"/>
    </location>
</feature>
<gene>
    <name evidence="12" type="primary">ent1</name>
    <name evidence="12" type="ORF">SOMG_04793</name>
</gene>
<evidence type="ECO:0000256" key="3">
    <source>
        <dbReference type="ARBA" id="ARBA00010130"/>
    </source>
</evidence>
<evidence type="ECO:0000259" key="11">
    <source>
        <dbReference type="PROSITE" id="PS50942"/>
    </source>
</evidence>
<dbReference type="GeneID" id="80878260"/>
<dbReference type="GO" id="GO:0007015">
    <property type="term" value="P:actin filament organization"/>
    <property type="evidence" value="ECO:0007669"/>
    <property type="project" value="TreeGrafter"/>
</dbReference>
<dbReference type="GO" id="GO:0180020">
    <property type="term" value="F:membrane bending activity"/>
    <property type="evidence" value="ECO:0007669"/>
    <property type="project" value="UniProtKB-ARBA"/>
</dbReference>
<dbReference type="GO" id="GO:0005543">
    <property type="term" value="F:phospholipid binding"/>
    <property type="evidence" value="ECO:0007669"/>
    <property type="project" value="TreeGrafter"/>
</dbReference>
<keyword evidence="7" id="KW-0677">Repeat</keyword>
<feature type="compositionally biased region" description="Basic residues" evidence="10">
    <location>
        <begin position="185"/>
        <end position="206"/>
    </location>
</feature>
<dbReference type="Pfam" id="PF01417">
    <property type="entry name" value="ENTH"/>
    <property type="match status" value="1"/>
</dbReference>
<comment type="subcellular location">
    <subcellularLocation>
        <location evidence="2">Cytoplasm</location>
    </subcellularLocation>
    <subcellularLocation>
        <location evidence="1">Membrane</location>
        <topology evidence="1">Peripheral membrane protein</topology>
    </subcellularLocation>
</comment>
<evidence type="ECO:0000313" key="13">
    <source>
        <dbReference type="Proteomes" id="UP001212411"/>
    </source>
</evidence>
<dbReference type="PANTHER" id="PTHR12276:SF110">
    <property type="entry name" value="EPSIN-1-RELATED"/>
    <property type="match status" value="1"/>
</dbReference>
<proteinExistence type="inferred from homology"/>
<feature type="domain" description="ENTH" evidence="11">
    <location>
        <begin position="10"/>
        <end position="142"/>
    </location>
</feature>
<keyword evidence="9" id="KW-0472">Membrane</keyword>
<evidence type="ECO:0000256" key="1">
    <source>
        <dbReference type="ARBA" id="ARBA00004170"/>
    </source>
</evidence>
<evidence type="ECO:0000256" key="6">
    <source>
        <dbReference type="ARBA" id="ARBA00022583"/>
    </source>
</evidence>
<evidence type="ECO:0000256" key="2">
    <source>
        <dbReference type="ARBA" id="ARBA00004496"/>
    </source>
</evidence>
<reference evidence="12 13" key="1">
    <citation type="journal article" date="2023" name="G3 (Bethesda)">
        <title>A high-quality reference genome for the fission yeast Schizosaccharomyces osmophilus.</title>
        <authorList>
            <person name="Jia G.S."/>
            <person name="Zhang W.C."/>
            <person name="Liang Y."/>
            <person name="Liu X.H."/>
            <person name="Rhind N."/>
            <person name="Pidoux A."/>
            <person name="Brysch-Herzberg M."/>
            <person name="Du L.L."/>
        </authorList>
    </citation>
    <scope>NUCLEOTIDE SEQUENCE [LARGE SCALE GENOMIC DNA]</scope>
    <source>
        <strain evidence="12 13">CBS 15793</strain>
    </source>
</reference>
<evidence type="ECO:0000256" key="7">
    <source>
        <dbReference type="ARBA" id="ARBA00022737"/>
    </source>
</evidence>
<keyword evidence="13" id="KW-1185">Reference proteome</keyword>
<dbReference type="SUPFAM" id="SSF48464">
    <property type="entry name" value="ENTH/VHS domain"/>
    <property type="match status" value="1"/>
</dbReference>
<evidence type="ECO:0000313" key="12">
    <source>
        <dbReference type="EMBL" id="WBW75209.1"/>
    </source>
</evidence>
<dbReference type="GO" id="GO:0030125">
    <property type="term" value="C:clathrin vesicle coat"/>
    <property type="evidence" value="ECO:0007669"/>
    <property type="project" value="TreeGrafter"/>
</dbReference>
<feature type="compositionally biased region" description="Low complexity" evidence="10">
    <location>
        <begin position="562"/>
        <end position="588"/>
    </location>
</feature>
<dbReference type="InterPro" id="IPR013809">
    <property type="entry name" value="ENTH"/>
</dbReference>
<name>A0AAE9WF86_9SCHI</name>
<keyword evidence="6" id="KW-0254">Endocytosis</keyword>
<evidence type="ECO:0000256" key="8">
    <source>
        <dbReference type="ARBA" id="ARBA00023121"/>
    </source>
</evidence>
<dbReference type="GO" id="GO:0006897">
    <property type="term" value="P:endocytosis"/>
    <property type="evidence" value="ECO:0007669"/>
    <property type="project" value="UniProtKB-KW"/>
</dbReference>
<feature type="compositionally biased region" description="Basic and acidic residues" evidence="10">
    <location>
        <begin position="218"/>
        <end position="236"/>
    </location>
</feature>
<dbReference type="GO" id="GO:0030276">
    <property type="term" value="F:clathrin binding"/>
    <property type="evidence" value="ECO:0007669"/>
    <property type="project" value="TreeGrafter"/>
</dbReference>
<feature type="region of interest" description="Disordered" evidence="10">
    <location>
        <begin position="136"/>
        <end position="247"/>
    </location>
</feature>
<accession>A0AAE9WF86</accession>
<dbReference type="GO" id="GO:0005768">
    <property type="term" value="C:endosome"/>
    <property type="evidence" value="ECO:0007669"/>
    <property type="project" value="TreeGrafter"/>
</dbReference>
<feature type="compositionally biased region" description="Polar residues" evidence="10">
    <location>
        <begin position="420"/>
        <end position="434"/>
    </location>
</feature>
<dbReference type="SMART" id="SM00726">
    <property type="entry name" value="UIM"/>
    <property type="match status" value="2"/>
</dbReference>
<feature type="compositionally biased region" description="Basic and acidic residues" evidence="10">
    <location>
        <begin position="162"/>
        <end position="174"/>
    </location>
</feature>
<dbReference type="GO" id="GO:0005886">
    <property type="term" value="C:plasma membrane"/>
    <property type="evidence" value="ECO:0007669"/>
    <property type="project" value="TreeGrafter"/>
</dbReference>